<evidence type="ECO:0000313" key="3">
    <source>
        <dbReference type="Proteomes" id="UP000470082"/>
    </source>
</evidence>
<dbReference type="InterPro" id="IPR029058">
    <property type="entry name" value="AB_hydrolase_fold"/>
</dbReference>
<dbReference type="Pfam" id="PF12146">
    <property type="entry name" value="Hydrolase_4"/>
    <property type="match status" value="1"/>
</dbReference>
<evidence type="ECO:0000259" key="1">
    <source>
        <dbReference type="Pfam" id="PF12146"/>
    </source>
</evidence>
<reference evidence="2 3" key="1">
    <citation type="submission" date="2019-08" db="EMBL/GenBank/DDBJ databases">
        <title>In-depth cultivation of the pig gut microbiome towards novel bacterial diversity and tailored functional studies.</title>
        <authorList>
            <person name="Wylensek D."/>
            <person name="Hitch T.C.A."/>
            <person name="Clavel T."/>
        </authorList>
    </citation>
    <scope>NUCLEOTIDE SEQUENCE [LARGE SCALE GENOMIC DNA]</scope>
    <source>
        <strain evidence="2 3">LKV-178-WT-2G</strain>
    </source>
</reference>
<evidence type="ECO:0000313" key="2">
    <source>
        <dbReference type="EMBL" id="MSS00671.1"/>
    </source>
</evidence>
<protein>
    <recommendedName>
        <fullName evidence="1">Serine aminopeptidase S33 domain-containing protein</fullName>
    </recommendedName>
</protein>
<accession>A0A7X2N1E2</accession>
<dbReference type="Proteomes" id="UP000470082">
    <property type="component" value="Unassembled WGS sequence"/>
</dbReference>
<dbReference type="EMBL" id="VUMM01000001">
    <property type="protein sequence ID" value="MSS00671.1"/>
    <property type="molecule type" value="Genomic_DNA"/>
</dbReference>
<comment type="caution">
    <text evidence="2">The sequence shown here is derived from an EMBL/GenBank/DDBJ whole genome shotgun (WGS) entry which is preliminary data.</text>
</comment>
<dbReference type="InterPro" id="IPR022742">
    <property type="entry name" value="Hydrolase_4"/>
</dbReference>
<organism evidence="2 3">
    <name type="scientific">Floccifex porci</name>
    <dbReference type="NCBI Taxonomy" id="2606629"/>
    <lineage>
        <taxon>Bacteria</taxon>
        <taxon>Bacillati</taxon>
        <taxon>Bacillota</taxon>
        <taxon>Erysipelotrichia</taxon>
        <taxon>Erysipelotrichales</taxon>
        <taxon>Erysipelotrichaceae</taxon>
        <taxon>Floccifex</taxon>
    </lineage>
</organism>
<sequence length="155" mass="18050">MLHENQFLSYNKRDTVYGWIYVPASKPKGIIHIIHGFGEHSRSYLHMWGDWGYSGIHTMMEDEYSLLKITKEKYPDLPYFLFGHSMGSFIARDFISKCGNELSGQGVYETSNLLIDTGHNVQTKLYSGYRHEIHNYKEIKNEVVQGIIEFFNSCL</sequence>
<keyword evidence="3" id="KW-1185">Reference proteome</keyword>
<dbReference type="SUPFAM" id="SSF53474">
    <property type="entry name" value="alpha/beta-Hydrolases"/>
    <property type="match status" value="1"/>
</dbReference>
<dbReference type="Gene3D" id="3.40.50.1820">
    <property type="entry name" value="alpha/beta hydrolase"/>
    <property type="match status" value="1"/>
</dbReference>
<name>A0A7X2N1E2_9FIRM</name>
<gene>
    <name evidence="2" type="ORF">FYJ50_00820</name>
</gene>
<dbReference type="AlphaFoldDB" id="A0A7X2N1E2"/>
<feature type="domain" description="Serine aminopeptidase S33" evidence="1">
    <location>
        <begin position="54"/>
        <end position="104"/>
    </location>
</feature>
<proteinExistence type="predicted"/>